<feature type="compositionally biased region" description="Polar residues" evidence="1">
    <location>
        <begin position="2308"/>
        <end position="2333"/>
    </location>
</feature>
<feature type="compositionally biased region" description="Basic and acidic residues" evidence="1">
    <location>
        <begin position="2144"/>
        <end position="2158"/>
    </location>
</feature>
<accession>A0AAV9P0J5</accession>
<feature type="compositionally biased region" description="Low complexity" evidence="1">
    <location>
        <begin position="311"/>
        <end position="325"/>
    </location>
</feature>
<feature type="compositionally biased region" description="Polar residues" evidence="1">
    <location>
        <begin position="244"/>
        <end position="253"/>
    </location>
</feature>
<feature type="region of interest" description="Disordered" evidence="1">
    <location>
        <begin position="1"/>
        <end position="203"/>
    </location>
</feature>
<protein>
    <submittedName>
        <fullName evidence="2">Uncharacterized protein</fullName>
    </submittedName>
</protein>
<feature type="compositionally biased region" description="Polar residues" evidence="1">
    <location>
        <begin position="2469"/>
        <end position="2484"/>
    </location>
</feature>
<feature type="compositionally biased region" description="Polar residues" evidence="1">
    <location>
        <begin position="2862"/>
        <end position="2882"/>
    </location>
</feature>
<evidence type="ECO:0000313" key="2">
    <source>
        <dbReference type="EMBL" id="KAK5164283.1"/>
    </source>
</evidence>
<feature type="compositionally biased region" description="Basic and acidic residues" evidence="1">
    <location>
        <begin position="1219"/>
        <end position="1231"/>
    </location>
</feature>
<feature type="compositionally biased region" description="Polar residues" evidence="1">
    <location>
        <begin position="541"/>
        <end position="566"/>
    </location>
</feature>
<feature type="compositionally biased region" description="Gly residues" evidence="1">
    <location>
        <begin position="1547"/>
        <end position="1556"/>
    </location>
</feature>
<feature type="compositionally biased region" description="Polar residues" evidence="1">
    <location>
        <begin position="779"/>
        <end position="798"/>
    </location>
</feature>
<feature type="compositionally biased region" description="Basic and acidic residues" evidence="1">
    <location>
        <begin position="901"/>
        <end position="915"/>
    </location>
</feature>
<feature type="compositionally biased region" description="Basic and acidic residues" evidence="1">
    <location>
        <begin position="2485"/>
        <end position="2517"/>
    </location>
</feature>
<dbReference type="RefSeq" id="XP_064654576.1">
    <property type="nucleotide sequence ID" value="XM_064807203.1"/>
</dbReference>
<name>A0AAV9P0J5_9PEZI</name>
<feature type="region of interest" description="Disordered" evidence="1">
    <location>
        <begin position="2808"/>
        <end position="2915"/>
    </location>
</feature>
<reference evidence="2 3" key="1">
    <citation type="submission" date="2023-08" db="EMBL/GenBank/DDBJ databases">
        <title>Black Yeasts Isolated from many extreme environments.</title>
        <authorList>
            <person name="Coleine C."/>
            <person name="Stajich J.E."/>
            <person name="Selbmann L."/>
        </authorList>
    </citation>
    <scope>NUCLEOTIDE SEQUENCE [LARGE SCALE GENOMIC DNA]</scope>
    <source>
        <strain evidence="2 3">CCFEE 5935</strain>
    </source>
</reference>
<feature type="region of interest" description="Disordered" evidence="1">
    <location>
        <begin position="217"/>
        <end position="386"/>
    </location>
</feature>
<feature type="compositionally biased region" description="Gly residues" evidence="1">
    <location>
        <begin position="1509"/>
        <end position="1530"/>
    </location>
</feature>
<feature type="compositionally biased region" description="Basic and acidic residues" evidence="1">
    <location>
        <begin position="2431"/>
        <end position="2445"/>
    </location>
</feature>
<feature type="compositionally biased region" description="Low complexity" evidence="1">
    <location>
        <begin position="596"/>
        <end position="608"/>
    </location>
</feature>
<feature type="compositionally biased region" description="Polar residues" evidence="1">
    <location>
        <begin position="1646"/>
        <end position="1657"/>
    </location>
</feature>
<feature type="region of interest" description="Disordered" evidence="1">
    <location>
        <begin position="1467"/>
        <end position="1753"/>
    </location>
</feature>
<organism evidence="2 3">
    <name type="scientific">Saxophila tyrrhenica</name>
    <dbReference type="NCBI Taxonomy" id="1690608"/>
    <lineage>
        <taxon>Eukaryota</taxon>
        <taxon>Fungi</taxon>
        <taxon>Dikarya</taxon>
        <taxon>Ascomycota</taxon>
        <taxon>Pezizomycotina</taxon>
        <taxon>Dothideomycetes</taxon>
        <taxon>Dothideomycetidae</taxon>
        <taxon>Mycosphaerellales</taxon>
        <taxon>Extremaceae</taxon>
        <taxon>Saxophila</taxon>
    </lineage>
</organism>
<feature type="compositionally biased region" description="Pro residues" evidence="1">
    <location>
        <begin position="2850"/>
        <end position="2861"/>
    </location>
</feature>
<feature type="compositionally biased region" description="Basic and acidic residues" evidence="1">
    <location>
        <begin position="933"/>
        <end position="942"/>
    </location>
</feature>
<feature type="compositionally biased region" description="Gly residues" evidence="1">
    <location>
        <begin position="1580"/>
        <end position="1594"/>
    </location>
</feature>
<feature type="region of interest" description="Disordered" evidence="1">
    <location>
        <begin position="2214"/>
        <end position="2409"/>
    </location>
</feature>
<feature type="compositionally biased region" description="Polar residues" evidence="1">
    <location>
        <begin position="732"/>
        <end position="761"/>
    </location>
</feature>
<dbReference type="EMBL" id="JAVRRT010000020">
    <property type="protein sequence ID" value="KAK5164283.1"/>
    <property type="molecule type" value="Genomic_DNA"/>
</dbReference>
<feature type="compositionally biased region" description="Polar residues" evidence="1">
    <location>
        <begin position="2350"/>
        <end position="2384"/>
    </location>
</feature>
<feature type="compositionally biased region" description="Low complexity" evidence="1">
    <location>
        <begin position="1327"/>
        <end position="1338"/>
    </location>
</feature>
<dbReference type="GeneID" id="89931307"/>
<feature type="compositionally biased region" description="Polar residues" evidence="1">
    <location>
        <begin position="2518"/>
        <end position="2533"/>
    </location>
</feature>
<feature type="compositionally biased region" description="Pro residues" evidence="1">
    <location>
        <begin position="1371"/>
        <end position="1388"/>
    </location>
</feature>
<sequence length="2915" mass="309201">MARPPPGPSQPNVSFKTVPGRNRTQKWNTARTYDYSGGDWGGYDPYDDYDYEEPPPPMPSQSQQPLPTPIAQYQQPYGGQSFTRPNRQQSFDEGDERRAFSGPGAFPGARGPSGSPARSAVSSTSGNGRPSQDYPRPSTANRPRDFTNPEQVPLPLSMRASPAPGTVTGGYIPPPRKSSISAGSPAPDAVPMPAKKEEKELPTVPFVRPSDIYKRVEVEREKERKSSMESAGRPTMDQLGITDPSRSGSQPRPLSNVYETPMEEPASERMLGNNMGGPLQTPAEFDEAAGRGTSPSLPPVESFGGFGGDMFSGSSSSRPATATPTRAPPGQDPAADILAERSHDVPVADVGQQGTVDTHDPAASIMAERSHDVPVSDVGQRGTLDMNDPAASIMAERTHDVPVSDVGQRGTVDTHDPAASIMAERTHDVPASSVGQRGTVDTHDPAASIMAERTHDVPVSNVGQRGTLDNHDPAASIMAERTHDVPVSNVGQRGTLDNHDPAASILAERTHDAPASDVGKPGTVSYNDPAASILAERTHGTPVSQVGRQPDSLSHQPSSGYRSMVNQAFDASDARKRSSPAAAMSASQSTLDTDVSRSNTTTSTSTSNISPIMSRAPAFESFAPTIAEEPQGRRSLGDGVITPGYRRSLDPPSQDNSPARTPALEDASRNRTVSGGFTAETVNEALGTTTGRPRAGTDYSVREADLAREVNASPEAAGFEPGTAARERESQDQFLQNNTFAAASSPVATSEPVSATRSPSPGKSRVRQLADQYDDASRRNSQTSLGAASRKSSWSNFRGSDENLPSRVAGSSSGIPQRHATDASNVVSESDYGGVEEGGIRDSPSDAQPPSGFGAERPGMGRDMSFRPQMPGEWVSTSNVLSRAETPALGLTQTQQPEAATKADDTTDRTPRASREMPVATEPVDLTPTTRKVKLERAHQNDPRPAGPMRMGSEQIDFSPTASKTPSGNYPQENDGLISQAKSAGTALGASLLSQMGQGHQTRDFGSAQPAQEVEVPTERNATGELWSQRNPERPNYYRGETDASVASTVTAASHDSSSMAPTPAGKEGDAYFAVAPLRTRETSPEAPAPSGLSSYYNRPADESLHRDDSTLRREIVRSLDGDKDDVARTQDALDAPTNMSRVAQGGDALPAAEINDDSPSKPKPLILDQRFSWEKRPESRGALETPERAGGAASTPRDRFGSPSPAAIPRVQEPDSSPEIKPEMPYERPRSRNLHIMNAENSDSEDEWERDDERTEERVRDSMAAERGMEVGLPVGVAGLGAAAAIAGSGDRGLASPPSDAGRESPRLPSYYFEQPGHSGLEALSPQPTQDTATTPALESPAKDTGPADFEASARDATAAYRSPTTFDSSPPPLPSKSPRPGPPYQPTSPTTPTTAARSSAPIPPFRNILALKTPSARIETYNSTRQTFAEMHTGLSDWLATMIEQNPEYANLATAPQATLQPSGTFKGGHRATPSLAKFGPKSFGLGGSGGGGEAPQRSQSVSAGASLGGAGAGASASGGAGAEGGGVDMEKLQQRGKAVMKGAGVLGGKGVSGAKGLLAKGRSRFGTQRESRSASGGTAGSGAGAGAGGGKAPSTSNTIPAQSSPRPPSRHPASFADPAPSSPAPPDTIGFAFPGESADAATASHTSGPPTTTFAFPEDTAGATMASHASPLQPPNMSFAPPSPSYSSPSTNTLPPPPQLSQDPEQDQPKRRSPIPAPRFGTPDLVPASSEREGWRNEVGDEESAPARVTSVLPGLVGLLGELTQVPTNDSATAGEEKSSDVEAEGAPGALRGDALRTAPVAEDVARTGSVDASREVEQTASLAPPATGGEDMSRLQAETTSTLPPPTEAIAPWLASPAPEGAAEPLSQPQTSSTLSPPIETTAPSRSQTPSSWSSASRPLSRTFSRLRERSRSLSRSLSRRGSKRNSRALSELRTVEDAPAAVHTSSMGGGESVGGGVDAEIAPWAEPSTHGEGGRGGWEDAEAERSGTPARLGVLPSPTAGSFWNTGEVDGRLGSAGRDGDVEEERPVTALPVDKDEDEDKPRTAWPIDPTGGAVEDEPRTASPVSETEDSTSRRGSGVQDLTRTAGGRSMMPDLTALANQLQPEPDDGEEELYQTTPTAVRKAAFPDAGDREEDDNVREDWRSADSRERAVNDADVSPSEYSEDADSQSAGSYRINTKAAATAEPEDEIKEVPVSPVTKQDFVSAIAAASTATKEKDLPPLPMEQTNDPSVARSLVSSKDEFEDARDGAELAPAEKPPSRRSSVSSLYDAEDEMVTPAAPAYYDEQVGVNYDKGMPRGSLVAPNTSGQQDASTNRSTLSVAQGQSRPHSYLELGVDASGAPLQETLTTSSRNASTAPIDTSSITYQPQFPEQSPTSPASRLKRQSGVPKGRRPTLTTPVAEVSRWHIADDHGLEGLHDASNIVADDDHLHHEAEAPEKPSKRRSGIWDTLKRTSSRSRDRVNSRQSLSTEKTSRATSKSRQDTEKTSRATSKSRQDTEKTSRATSKSRQDTPRSGTLKKQQRASTTPAELEPKKKKRFSGLGSLFGRSNTESKKPEKSAKLTKTPPARASISEMQTEPYGRREARKYQLQDAPPPIPSAYSRSSTELRSPGPLSEPPEPVPRVDYEYWQNAPSGRSYGSPPPQSGQHHGQGRRHVSAPTNIMGDYRPVQEYYGSPPGPSDQSPPDMPPYQQTYPQRPSMSEYAVSTSHRRRHSSYYDNYQLSPQASGQSNHEYSDWQPFGPSPPISPVQTRSGTNAFPPGQNFDVGPISEDNPMSYGALVPEQQQKLWAIHLPRNDRQWTHEFERDPYPSTGSGSQQTRPLPESYVPRGAPPLQQGRSYQQSPNPYPMPTPPVPQNLPQDMSRTMSPNFSRRTSSGFPARRDGAAAGEEAGQMKGVSYPGQEWTPGRSV</sequence>
<feature type="compositionally biased region" description="Low complexity" evidence="1">
    <location>
        <begin position="1043"/>
        <end position="1059"/>
    </location>
</feature>
<feature type="compositionally biased region" description="Gly residues" evidence="1">
    <location>
        <begin position="1487"/>
        <end position="1496"/>
    </location>
</feature>
<feature type="compositionally biased region" description="Low complexity" evidence="1">
    <location>
        <begin position="579"/>
        <end position="589"/>
    </location>
</feature>
<feature type="compositionally biased region" description="Polar residues" evidence="1">
    <location>
        <begin position="2816"/>
        <end position="2825"/>
    </location>
</feature>
<dbReference type="Proteomes" id="UP001337655">
    <property type="component" value="Unassembled WGS sequence"/>
</dbReference>
<feature type="region of interest" description="Disordered" evidence="1">
    <location>
        <begin position="995"/>
        <end position="1267"/>
    </location>
</feature>
<feature type="compositionally biased region" description="Low complexity" evidence="1">
    <location>
        <begin position="1595"/>
        <end position="1607"/>
    </location>
</feature>
<feature type="compositionally biased region" description="Polar residues" evidence="1">
    <location>
        <begin position="2698"/>
        <end position="2712"/>
    </location>
</feature>
<feature type="region of interest" description="Disordered" evidence="1">
    <location>
        <begin position="1288"/>
        <end position="1405"/>
    </location>
</feature>
<gene>
    <name evidence="2" type="ORF">LTR77_009977</name>
</gene>
<evidence type="ECO:0000256" key="1">
    <source>
        <dbReference type="SAM" id="MobiDB-lite"/>
    </source>
</evidence>
<comment type="caution">
    <text evidence="2">The sequence shown here is derived from an EMBL/GenBank/DDBJ whole genome shotgun (WGS) entry which is preliminary data.</text>
</comment>
<feature type="compositionally biased region" description="Polar residues" evidence="1">
    <location>
        <begin position="120"/>
        <end position="130"/>
    </location>
</feature>
<feature type="compositionally biased region" description="Polar residues" evidence="1">
    <location>
        <begin position="60"/>
        <end position="91"/>
    </location>
</feature>
<feature type="region of interest" description="Disordered" evidence="1">
    <location>
        <begin position="2430"/>
        <end position="2783"/>
    </location>
</feature>
<feature type="compositionally biased region" description="Gly residues" evidence="1">
    <location>
        <begin position="1952"/>
        <end position="1962"/>
    </location>
</feature>
<feature type="compositionally biased region" description="Basic and acidic residues" evidence="1">
    <location>
        <begin position="2556"/>
        <end position="2565"/>
    </location>
</feature>
<feature type="compositionally biased region" description="Low complexity" evidence="1">
    <location>
        <begin position="2677"/>
        <end position="2697"/>
    </location>
</feature>
<feature type="region of interest" description="Disordered" evidence="1">
    <location>
        <begin position="423"/>
        <end position="976"/>
    </location>
</feature>
<feature type="compositionally biased region" description="Basic and acidic residues" evidence="1">
    <location>
        <begin position="1172"/>
        <end position="1188"/>
    </location>
</feature>
<feature type="region of interest" description="Disordered" evidence="1">
    <location>
        <begin position="1766"/>
        <end position="2201"/>
    </location>
</feature>
<evidence type="ECO:0000313" key="3">
    <source>
        <dbReference type="Proteomes" id="UP001337655"/>
    </source>
</evidence>
<feature type="compositionally biased region" description="Basic and acidic residues" evidence="1">
    <location>
        <begin position="2585"/>
        <end position="2594"/>
    </location>
</feature>
<keyword evidence="3" id="KW-1185">Reference proteome</keyword>
<feature type="compositionally biased region" description="Polar residues" evidence="1">
    <location>
        <begin position="956"/>
        <end position="972"/>
    </location>
</feature>
<feature type="compositionally biased region" description="Low complexity" evidence="1">
    <location>
        <begin position="1869"/>
        <end position="1908"/>
    </location>
</feature>
<feature type="compositionally biased region" description="Basic and acidic residues" evidence="1">
    <location>
        <begin position="217"/>
        <end position="227"/>
    </location>
</feature>
<feature type="compositionally biased region" description="Basic and acidic residues" evidence="1">
    <location>
        <begin position="1252"/>
        <end position="1267"/>
    </location>
</feature>
<feature type="compositionally biased region" description="Polar residues" evidence="1">
    <location>
        <begin position="2723"/>
        <end position="2737"/>
    </location>
</feature>
<feature type="compositionally biased region" description="Basic and acidic residues" evidence="1">
    <location>
        <begin position="1100"/>
        <end position="1129"/>
    </location>
</feature>
<feature type="compositionally biased region" description="Basic residues" evidence="1">
    <location>
        <begin position="1922"/>
        <end position="1931"/>
    </location>
</feature>
<feature type="compositionally biased region" description="Low complexity" evidence="1">
    <location>
        <begin position="1389"/>
        <end position="1402"/>
    </location>
</feature>
<proteinExistence type="predicted"/>
<feature type="compositionally biased region" description="Basic and acidic residues" evidence="1">
    <location>
        <begin position="1733"/>
        <end position="1742"/>
    </location>
</feature>